<feature type="domain" description="DUF3967" evidence="2">
    <location>
        <begin position="165"/>
        <end position="193"/>
    </location>
</feature>
<proteinExistence type="predicted"/>
<dbReference type="RefSeq" id="WP_258434599.1">
    <property type="nucleotide sequence ID" value="NZ_JANSGW010000039.1"/>
</dbReference>
<reference evidence="3" key="1">
    <citation type="submission" date="2022-09" db="EMBL/GenBank/DDBJ databases">
        <title>Genome analysis and characterization of larvicidal activity of Brevibacillus strains.</title>
        <authorList>
            <person name="Patrusheva E.V."/>
            <person name="Izotova A.O."/>
            <person name="Toshchakov S.V."/>
            <person name="Sineoky S.P."/>
        </authorList>
    </citation>
    <scope>NUCLEOTIDE SEQUENCE</scope>
    <source>
        <strain evidence="3">VKPM_B-13247</strain>
    </source>
</reference>
<dbReference type="Proteomes" id="UP001077662">
    <property type="component" value="Unassembled WGS sequence"/>
</dbReference>
<evidence type="ECO:0000256" key="1">
    <source>
        <dbReference type="SAM" id="Coils"/>
    </source>
</evidence>
<comment type="caution">
    <text evidence="3">The sequence shown here is derived from an EMBL/GenBank/DDBJ whole genome shotgun (WGS) entry which is preliminary data.</text>
</comment>
<accession>A0AAP3DM14</accession>
<name>A0AAP3DM14_BRELA</name>
<dbReference type="Pfam" id="PF13152">
    <property type="entry name" value="DUF3967"/>
    <property type="match status" value="1"/>
</dbReference>
<dbReference type="InterPro" id="IPR025052">
    <property type="entry name" value="DUF3967"/>
</dbReference>
<dbReference type="AlphaFoldDB" id="A0AAP3DM14"/>
<sequence>MDEIRAWKITDFAKELERPLPTVVKWFKDLEDRRIHYVNKISGERVYDELDLKIAQFIIAKRAKKWLFETIYEELLSVFELRPFPIEEEEHGNKGLDPVLFRHLVTKEVQQIVEIELQRIREQQNEFLKLLPSPKDQQREHEELRNEISGLTQKLEQQRSYIEEKLEQRDRQLMEALKSVQETRKELAASKEEEQKKGFFKRLFGR</sequence>
<dbReference type="EMBL" id="JAPTNE010000039">
    <property type="protein sequence ID" value="MCZ0809590.1"/>
    <property type="molecule type" value="Genomic_DNA"/>
</dbReference>
<feature type="coiled-coil region" evidence="1">
    <location>
        <begin position="141"/>
        <end position="197"/>
    </location>
</feature>
<protein>
    <submittedName>
        <fullName evidence="3">DUF3967 domain-containing protein</fullName>
    </submittedName>
</protein>
<evidence type="ECO:0000313" key="3">
    <source>
        <dbReference type="EMBL" id="MCZ0809590.1"/>
    </source>
</evidence>
<evidence type="ECO:0000259" key="2">
    <source>
        <dbReference type="Pfam" id="PF13152"/>
    </source>
</evidence>
<organism evidence="3 4">
    <name type="scientific">Brevibacillus laterosporus</name>
    <name type="common">Bacillus laterosporus</name>
    <dbReference type="NCBI Taxonomy" id="1465"/>
    <lineage>
        <taxon>Bacteria</taxon>
        <taxon>Bacillati</taxon>
        <taxon>Bacillota</taxon>
        <taxon>Bacilli</taxon>
        <taxon>Bacillales</taxon>
        <taxon>Paenibacillaceae</taxon>
        <taxon>Brevibacillus</taxon>
    </lineage>
</organism>
<keyword evidence="1" id="KW-0175">Coiled coil</keyword>
<gene>
    <name evidence="3" type="ORF">O0554_22270</name>
</gene>
<evidence type="ECO:0000313" key="4">
    <source>
        <dbReference type="Proteomes" id="UP001077662"/>
    </source>
</evidence>